<comment type="caution">
    <text evidence="1">The sequence shown here is derived from an EMBL/GenBank/DDBJ whole genome shotgun (WGS) entry which is preliminary data.</text>
</comment>
<protein>
    <submittedName>
        <fullName evidence="1">Uncharacterized protein</fullName>
    </submittedName>
</protein>
<dbReference type="AlphaFoldDB" id="A0A4R1HE40"/>
<evidence type="ECO:0000313" key="1">
    <source>
        <dbReference type="EMBL" id="TCK18991.1"/>
    </source>
</evidence>
<evidence type="ECO:0000313" key="2">
    <source>
        <dbReference type="Proteomes" id="UP000295707"/>
    </source>
</evidence>
<accession>A0A4R1HE40</accession>
<name>A0A4R1HE40_9GAMM</name>
<dbReference type="RefSeq" id="WP_132973272.1">
    <property type="nucleotide sequence ID" value="NZ_SMFX01000001.1"/>
</dbReference>
<dbReference type="OrthoDB" id="9816185at2"/>
<dbReference type="Proteomes" id="UP000295707">
    <property type="component" value="Unassembled WGS sequence"/>
</dbReference>
<sequence length="368" mass="42450">MLACYPLAATQENWLHETLVALIQLVHQKLDASQAIPETQQRWRALLDVVINNPHKRLLIPLRGVRDRLFAYKREVANLSNGERAQIFGVLESQNQIVNLLADAEPISSIEQDFPLVNTRARELFEFCYGKLTDLEVRERQYAIVFNAIPDKICPFCGIERLMNPEETAQDQDHYLAKSIYPFAAANMRNLVPMCRVCNRDYKKDIDVIRDDQGNRRTAFDPYNCQPVTVELNNSAMDSGSGRPIPSWQIEFQPSSNEAETWDNVFSIRKRYKRDVLDNSFDRWMRGFAKKCERDRVRGLIQQEFNDAEVRVVLANYQQDKEDSPAIGGDFLEPKAFKFLLSEFDEGNERIIRMIRDAVVGIDLGEVA</sequence>
<dbReference type="Gene3D" id="1.10.30.50">
    <property type="match status" value="1"/>
</dbReference>
<keyword evidence="2" id="KW-1185">Reference proteome</keyword>
<dbReference type="EMBL" id="SMFX01000001">
    <property type="protein sequence ID" value="TCK18991.1"/>
    <property type="molecule type" value="Genomic_DNA"/>
</dbReference>
<organism evidence="1 2">
    <name type="scientific">Thiogranum longum</name>
    <dbReference type="NCBI Taxonomy" id="1537524"/>
    <lineage>
        <taxon>Bacteria</taxon>
        <taxon>Pseudomonadati</taxon>
        <taxon>Pseudomonadota</taxon>
        <taxon>Gammaproteobacteria</taxon>
        <taxon>Chromatiales</taxon>
        <taxon>Ectothiorhodospiraceae</taxon>
        <taxon>Thiogranum</taxon>
    </lineage>
</organism>
<gene>
    <name evidence="1" type="ORF">DFR30_2281</name>
</gene>
<reference evidence="1 2" key="1">
    <citation type="submission" date="2019-03" db="EMBL/GenBank/DDBJ databases">
        <title>Genomic Encyclopedia of Type Strains, Phase IV (KMG-IV): sequencing the most valuable type-strain genomes for metagenomic binning, comparative biology and taxonomic classification.</title>
        <authorList>
            <person name="Goeker M."/>
        </authorList>
    </citation>
    <scope>NUCLEOTIDE SEQUENCE [LARGE SCALE GENOMIC DNA]</scope>
    <source>
        <strain evidence="1 2">DSM 19610</strain>
    </source>
</reference>
<proteinExistence type="predicted"/>